<evidence type="ECO:0000256" key="2">
    <source>
        <dbReference type="ARBA" id="ARBA00005896"/>
    </source>
</evidence>
<protein>
    <recommendedName>
        <fullName evidence="7">TauD/TfdA-like domain-containing protein</fullName>
    </recommendedName>
</protein>
<dbReference type="GO" id="GO:0046872">
    <property type="term" value="F:metal ion binding"/>
    <property type="evidence" value="ECO:0007669"/>
    <property type="project" value="UniProtKB-KW"/>
</dbReference>
<dbReference type="Pfam" id="PF02668">
    <property type="entry name" value="TauD"/>
    <property type="match status" value="1"/>
</dbReference>
<keyword evidence="9" id="KW-1185">Reference proteome</keyword>
<evidence type="ECO:0000313" key="8">
    <source>
        <dbReference type="EMBL" id="EFV13761.1"/>
    </source>
</evidence>
<evidence type="ECO:0000256" key="4">
    <source>
        <dbReference type="ARBA" id="ARBA00022964"/>
    </source>
</evidence>
<gene>
    <name evidence="8" type="ORF">HMPREF9336_01385</name>
</gene>
<organism evidence="8 9">
    <name type="scientific">Segniliparus rugosus (strain ATCC BAA-974 / DSM 45345 / CCUG 50838 / CIP 108380 / JCM 13579 / CDC 945)</name>
    <dbReference type="NCBI Taxonomy" id="679197"/>
    <lineage>
        <taxon>Bacteria</taxon>
        <taxon>Bacillati</taxon>
        <taxon>Actinomycetota</taxon>
        <taxon>Actinomycetes</taxon>
        <taxon>Mycobacteriales</taxon>
        <taxon>Segniliparaceae</taxon>
        <taxon>Segniliparus</taxon>
    </lineage>
</organism>
<feature type="domain" description="TauD/TfdA-like" evidence="7">
    <location>
        <begin position="20"/>
        <end position="288"/>
    </location>
</feature>
<dbReference type="InterPro" id="IPR051323">
    <property type="entry name" value="AtsK-like"/>
</dbReference>
<evidence type="ECO:0000256" key="3">
    <source>
        <dbReference type="ARBA" id="ARBA00022723"/>
    </source>
</evidence>
<dbReference type="OrthoDB" id="581608at2"/>
<evidence type="ECO:0000313" key="9">
    <source>
        <dbReference type="Proteomes" id="UP000004816"/>
    </source>
</evidence>
<evidence type="ECO:0000256" key="5">
    <source>
        <dbReference type="ARBA" id="ARBA00023002"/>
    </source>
</evidence>
<evidence type="ECO:0000259" key="7">
    <source>
        <dbReference type="Pfam" id="PF02668"/>
    </source>
</evidence>
<dbReference type="RefSeq" id="WP_007468976.1">
    <property type="nucleotide sequence ID" value="NZ_KI391954.1"/>
</dbReference>
<dbReference type="GO" id="GO:0016706">
    <property type="term" value="F:2-oxoglutarate-dependent dioxygenase activity"/>
    <property type="evidence" value="ECO:0007669"/>
    <property type="project" value="TreeGrafter"/>
</dbReference>
<comment type="similarity">
    <text evidence="2">Belongs to the TfdA dioxygenase family.</text>
</comment>
<evidence type="ECO:0000256" key="1">
    <source>
        <dbReference type="ARBA" id="ARBA00001954"/>
    </source>
</evidence>
<reference evidence="8 9" key="1">
    <citation type="journal article" date="2011" name="Stand. Genomic Sci.">
        <title>High quality draft genome sequence of Segniliparus rugosus CDC 945(T)= (ATCC BAA-974(T)).</title>
        <authorList>
            <person name="Earl A.M."/>
            <person name="Desjardins C.A."/>
            <person name="Fitzgerald M.G."/>
            <person name="Arachchi H.M."/>
            <person name="Zeng Q."/>
            <person name="Mehta T."/>
            <person name="Griggs A."/>
            <person name="Birren B.W."/>
            <person name="Toney N.C."/>
            <person name="Carr J."/>
            <person name="Posey J."/>
            <person name="Butler W.R."/>
        </authorList>
    </citation>
    <scope>NUCLEOTIDE SEQUENCE [LARGE SCALE GENOMIC DNA]</scope>
    <source>
        <strain evidence="9">ATCC BAA-974 / DSM 45345 / CCUG 50838 / CIP 108380 / JCM 13579 / CDC 945</strain>
    </source>
</reference>
<comment type="caution">
    <text evidence="8">The sequence shown here is derived from an EMBL/GenBank/DDBJ whole genome shotgun (WGS) entry which is preliminary data.</text>
</comment>
<dbReference type="EMBL" id="ACZI02000003">
    <property type="protein sequence ID" value="EFV13761.1"/>
    <property type="molecule type" value="Genomic_DNA"/>
</dbReference>
<dbReference type="HOGENOM" id="CLU_036005_2_1_11"/>
<accession>E5XPG3</accession>
<name>E5XPG3_SEGRC</name>
<dbReference type="SUPFAM" id="SSF51197">
    <property type="entry name" value="Clavaminate synthase-like"/>
    <property type="match status" value="1"/>
</dbReference>
<dbReference type="AlphaFoldDB" id="E5XPG3"/>
<keyword evidence="5" id="KW-0560">Oxidoreductase</keyword>
<dbReference type="InterPro" id="IPR003819">
    <property type="entry name" value="TauD/TfdA-like"/>
</dbReference>
<dbReference type="InterPro" id="IPR042098">
    <property type="entry name" value="TauD-like_sf"/>
</dbReference>
<proteinExistence type="inferred from homology"/>
<dbReference type="STRING" id="679197.HMPREF9336_01385"/>
<dbReference type="PANTHER" id="PTHR30468:SF5">
    <property type="entry name" value="ALPHA-KETOGLUTARATE-DEPENDENT SULFATE ESTER DIOXYGENASE"/>
    <property type="match status" value="1"/>
</dbReference>
<keyword evidence="6" id="KW-0408">Iron</keyword>
<dbReference type="Gene3D" id="3.60.130.10">
    <property type="entry name" value="Clavaminate synthase-like"/>
    <property type="match status" value="1"/>
</dbReference>
<keyword evidence="4" id="KW-0223">Dioxygenase</keyword>
<dbReference type="PANTHER" id="PTHR30468">
    <property type="entry name" value="ALPHA-KETOGLUTARATE-DEPENDENT SULFONATE DIOXYGENASE"/>
    <property type="match status" value="1"/>
</dbReference>
<sequence>MTIAHPNPALAASLPEGAQLRKLTSDIGAEITGVRLGADLGAQTALAIRQAVLDHKVVVFRGQDHLDDAGQRAFAEQLGPLTLGHPTLRSRTEGAILEVNSEHGRSDSWHTDVTFVDSPPAFSVLRPVALPEYGGTTAWANTTSAYNRLPEPLRLLAESLRAVHTNRYDYARTHERDAHEGQDEEKGRAQYEEFRSVQYETEHPVVRVHPETGERTLLLGQFVSHILDLKPSESDAVYRILQDRITKLENTVRWHWSLGDVAVWDNRATQHYGVSDYDNQFRKLHRVTVAGDVPVGADGRPSRALLGDSTAYQGFAG</sequence>
<dbReference type="GO" id="GO:0005737">
    <property type="term" value="C:cytoplasm"/>
    <property type="evidence" value="ECO:0007669"/>
    <property type="project" value="TreeGrafter"/>
</dbReference>
<comment type="cofactor">
    <cofactor evidence="1">
        <name>Fe(2+)</name>
        <dbReference type="ChEBI" id="CHEBI:29033"/>
    </cofactor>
</comment>
<dbReference type="eggNOG" id="COG2175">
    <property type="taxonomic scope" value="Bacteria"/>
</dbReference>
<evidence type="ECO:0000256" key="6">
    <source>
        <dbReference type="ARBA" id="ARBA00023004"/>
    </source>
</evidence>
<keyword evidence="3" id="KW-0479">Metal-binding</keyword>
<dbReference type="Proteomes" id="UP000004816">
    <property type="component" value="Unassembled WGS sequence"/>
</dbReference>